<dbReference type="eggNOG" id="ENOG502ZM5J">
    <property type="taxonomic scope" value="Bacteria"/>
</dbReference>
<organism evidence="1 2">
    <name type="scientific">Blautia hydrogenotrophica (strain DSM 10507 / JCM 14656 / S5a33)</name>
    <name type="common">Ruminococcus hydrogenotrophicus</name>
    <dbReference type="NCBI Taxonomy" id="476272"/>
    <lineage>
        <taxon>Bacteria</taxon>
        <taxon>Bacillati</taxon>
        <taxon>Bacillota</taxon>
        <taxon>Clostridia</taxon>
        <taxon>Lachnospirales</taxon>
        <taxon>Lachnospiraceae</taxon>
        <taxon>Blautia</taxon>
    </lineage>
</organism>
<evidence type="ECO:0000313" key="2">
    <source>
        <dbReference type="Proteomes" id="UP000003100"/>
    </source>
</evidence>
<dbReference type="AlphaFoldDB" id="C0CPP7"/>
<gene>
    <name evidence="1" type="ORF">RUMHYD_02848</name>
</gene>
<reference evidence="1 2" key="2">
    <citation type="submission" date="2009-02" db="EMBL/GenBank/DDBJ databases">
        <title>Draft genome sequence of Blautia hydrogenotrophica DSM 10507 (Ruminococcus hydrogenotrophicus DSM 10507).</title>
        <authorList>
            <person name="Sudarsanam P."/>
            <person name="Ley R."/>
            <person name="Guruge J."/>
            <person name="Turnbaugh P.J."/>
            <person name="Mahowald M."/>
            <person name="Liep D."/>
            <person name="Gordon J."/>
        </authorList>
    </citation>
    <scope>NUCLEOTIDE SEQUENCE [LARGE SCALE GENOMIC DNA]</scope>
    <source>
        <strain evidence="2">DSM 10507 / JCM 14656 / S5a33</strain>
    </source>
</reference>
<dbReference type="EMBL" id="ACBZ01000158">
    <property type="protein sequence ID" value="EEG48217.1"/>
    <property type="molecule type" value="Genomic_DNA"/>
</dbReference>
<name>C0CPP7_BLAHS</name>
<keyword evidence="2" id="KW-1185">Reference proteome</keyword>
<comment type="caution">
    <text evidence="1">The sequence shown here is derived from an EMBL/GenBank/DDBJ whole genome shotgun (WGS) entry which is preliminary data.</text>
</comment>
<protein>
    <submittedName>
        <fullName evidence="1">Uncharacterized protein</fullName>
    </submittedName>
</protein>
<dbReference type="PATRIC" id="fig|476272.21.peg.982"/>
<dbReference type="GeneID" id="86822582"/>
<dbReference type="HOGENOM" id="CLU_2434960_0_0_9"/>
<proteinExistence type="predicted"/>
<accession>C0CPP7</accession>
<evidence type="ECO:0000313" key="1">
    <source>
        <dbReference type="EMBL" id="EEG48217.1"/>
    </source>
</evidence>
<dbReference type="Proteomes" id="UP000003100">
    <property type="component" value="Unassembled WGS sequence"/>
</dbReference>
<sequence length="90" mass="10363">MKFKSACEKAMNYFQKEYGDIGFYSIKDLGDRWLFDGASAQSETIYDKQGITIDKNTGKLDLFYLPNDKNFELLEDAVDIVIPEEYKVTA</sequence>
<dbReference type="RefSeq" id="WP_005950554.1">
    <property type="nucleotide sequence ID" value="NZ_CP136423.1"/>
</dbReference>
<reference evidence="1 2" key="1">
    <citation type="submission" date="2009-01" db="EMBL/GenBank/DDBJ databases">
        <authorList>
            <person name="Fulton L."/>
            <person name="Clifton S."/>
            <person name="Fulton B."/>
            <person name="Xu J."/>
            <person name="Minx P."/>
            <person name="Pepin K.H."/>
            <person name="Johnson M."/>
            <person name="Bhonagiri V."/>
            <person name="Nash W.E."/>
            <person name="Mardis E.R."/>
            <person name="Wilson R.K."/>
        </authorList>
    </citation>
    <scope>NUCLEOTIDE SEQUENCE [LARGE SCALE GENOMIC DNA]</scope>
    <source>
        <strain evidence="2">DSM 10507 / JCM 14656 / S5a33</strain>
    </source>
</reference>